<dbReference type="InterPro" id="IPR051459">
    <property type="entry name" value="Cytochrome_c-type_DH"/>
</dbReference>
<gene>
    <name evidence="11" type="ORF">ACFPOC_17850</name>
</gene>
<keyword evidence="3 8" id="KW-0349">Heme</keyword>
<organism evidence="11 12">
    <name type="scientific">Rubellimicrobium aerolatum</name>
    <dbReference type="NCBI Taxonomy" id="490979"/>
    <lineage>
        <taxon>Bacteria</taxon>
        <taxon>Pseudomonadati</taxon>
        <taxon>Pseudomonadota</taxon>
        <taxon>Alphaproteobacteria</taxon>
        <taxon>Rhodobacterales</taxon>
        <taxon>Roseobacteraceae</taxon>
        <taxon>Rubellimicrobium</taxon>
    </lineage>
</organism>
<dbReference type="PANTHER" id="PTHR35008:SF4">
    <property type="entry name" value="BLL4482 PROTEIN"/>
    <property type="match status" value="1"/>
</dbReference>
<proteinExistence type="predicted"/>
<dbReference type="PANTHER" id="PTHR35008">
    <property type="entry name" value="BLL4482 PROTEIN-RELATED"/>
    <property type="match status" value="1"/>
</dbReference>
<comment type="caution">
    <text evidence="11">The sequence shown here is derived from an EMBL/GenBank/DDBJ whole genome shotgun (WGS) entry which is preliminary data.</text>
</comment>
<accession>A0ABW0SHY0</accession>
<dbReference type="InterPro" id="IPR008168">
    <property type="entry name" value="Cyt_C_IC"/>
</dbReference>
<keyword evidence="4" id="KW-0679">Respiratory chain</keyword>
<evidence type="ECO:0000256" key="5">
    <source>
        <dbReference type="ARBA" id="ARBA00022723"/>
    </source>
</evidence>
<feature type="region of interest" description="Disordered" evidence="9">
    <location>
        <begin position="72"/>
        <end position="98"/>
    </location>
</feature>
<evidence type="ECO:0000313" key="11">
    <source>
        <dbReference type="EMBL" id="MFC5568271.1"/>
    </source>
</evidence>
<evidence type="ECO:0000256" key="6">
    <source>
        <dbReference type="ARBA" id="ARBA00022982"/>
    </source>
</evidence>
<dbReference type="Proteomes" id="UP001596056">
    <property type="component" value="Unassembled WGS sequence"/>
</dbReference>
<reference evidence="12" key="1">
    <citation type="journal article" date="2019" name="Int. J. Syst. Evol. Microbiol.">
        <title>The Global Catalogue of Microorganisms (GCM) 10K type strain sequencing project: providing services to taxonomists for standard genome sequencing and annotation.</title>
        <authorList>
            <consortium name="The Broad Institute Genomics Platform"/>
            <consortium name="The Broad Institute Genome Sequencing Center for Infectious Disease"/>
            <person name="Wu L."/>
            <person name="Ma J."/>
        </authorList>
    </citation>
    <scope>NUCLEOTIDE SEQUENCE [LARGE SCALE GENOMIC DNA]</scope>
    <source>
        <strain evidence="12">KACC 11588</strain>
    </source>
</reference>
<keyword evidence="6" id="KW-0249">Electron transport</keyword>
<dbReference type="PRINTS" id="PR00605">
    <property type="entry name" value="CYTCHROMECIC"/>
</dbReference>
<feature type="domain" description="Cytochrome c" evidence="10">
    <location>
        <begin position="50"/>
        <end position="147"/>
    </location>
</feature>
<evidence type="ECO:0000256" key="9">
    <source>
        <dbReference type="SAM" id="MobiDB-lite"/>
    </source>
</evidence>
<dbReference type="InterPro" id="IPR009056">
    <property type="entry name" value="Cyt_c-like_dom"/>
</dbReference>
<dbReference type="Pfam" id="PF00034">
    <property type="entry name" value="Cytochrom_C"/>
    <property type="match status" value="1"/>
</dbReference>
<evidence type="ECO:0000256" key="4">
    <source>
        <dbReference type="ARBA" id="ARBA00022660"/>
    </source>
</evidence>
<keyword evidence="2" id="KW-0813">Transport</keyword>
<dbReference type="InterPro" id="IPR036909">
    <property type="entry name" value="Cyt_c-like_dom_sf"/>
</dbReference>
<dbReference type="Gene3D" id="1.10.760.10">
    <property type="entry name" value="Cytochrome c-like domain"/>
    <property type="match status" value="1"/>
</dbReference>
<evidence type="ECO:0000256" key="1">
    <source>
        <dbReference type="ARBA" id="ARBA00001926"/>
    </source>
</evidence>
<dbReference type="PROSITE" id="PS51007">
    <property type="entry name" value="CYTC"/>
    <property type="match status" value="1"/>
</dbReference>
<evidence type="ECO:0000313" key="12">
    <source>
        <dbReference type="Proteomes" id="UP001596056"/>
    </source>
</evidence>
<keyword evidence="7 8" id="KW-0408">Iron</keyword>
<protein>
    <submittedName>
        <fullName evidence="11">C-type cytochrome</fullName>
    </submittedName>
</protein>
<name>A0ABW0SHY0_9RHOB</name>
<keyword evidence="12" id="KW-1185">Reference proteome</keyword>
<dbReference type="EMBL" id="JBHSNA010000033">
    <property type="protein sequence ID" value="MFC5568271.1"/>
    <property type="molecule type" value="Genomic_DNA"/>
</dbReference>
<evidence type="ECO:0000256" key="8">
    <source>
        <dbReference type="PROSITE-ProRule" id="PRU00433"/>
    </source>
</evidence>
<sequence>MTAWNRSRRAASVVLALGGAAALGLLVGRGWAENPSDPPVEVLGRAVDADTLQLGQELYAAHCAACHGANLEGQPDWTSPGPDGRLPAPPHDASGHTWHHSDQDLLRITREGLAALVPGYQSDMPAFGGLLSDTETEAVLAYIKSTWPERERAYQAEATRNSG</sequence>
<comment type="cofactor">
    <cofactor evidence="1">
        <name>heme c</name>
        <dbReference type="ChEBI" id="CHEBI:61717"/>
    </cofactor>
</comment>
<dbReference type="RefSeq" id="WP_209843339.1">
    <property type="nucleotide sequence ID" value="NZ_JAGGJP010000029.1"/>
</dbReference>
<evidence type="ECO:0000256" key="7">
    <source>
        <dbReference type="ARBA" id="ARBA00023004"/>
    </source>
</evidence>
<dbReference type="SUPFAM" id="SSF46626">
    <property type="entry name" value="Cytochrome c"/>
    <property type="match status" value="1"/>
</dbReference>
<evidence type="ECO:0000256" key="2">
    <source>
        <dbReference type="ARBA" id="ARBA00022448"/>
    </source>
</evidence>
<evidence type="ECO:0000259" key="10">
    <source>
        <dbReference type="PROSITE" id="PS51007"/>
    </source>
</evidence>
<evidence type="ECO:0000256" key="3">
    <source>
        <dbReference type="ARBA" id="ARBA00022617"/>
    </source>
</evidence>
<keyword evidence="5 8" id="KW-0479">Metal-binding</keyword>